<dbReference type="Pfam" id="PF05670">
    <property type="entry name" value="NFACT-R_1"/>
    <property type="match status" value="1"/>
</dbReference>
<reference evidence="4 5" key="1">
    <citation type="submission" date="2023-05" db="EMBL/GenBank/DDBJ databases">
        <title>A 100% complete, gapless, phased diploid assembly of the Scenedesmus obliquus UTEX 3031 genome.</title>
        <authorList>
            <person name="Biondi T.C."/>
            <person name="Hanschen E.R."/>
            <person name="Kwon T."/>
            <person name="Eng W."/>
            <person name="Kruse C.P.S."/>
            <person name="Koehler S.I."/>
            <person name="Kunde Y."/>
            <person name="Gleasner C.D."/>
            <person name="You Mak K.T."/>
            <person name="Polle J."/>
            <person name="Hovde B.T."/>
            <person name="Starkenburg S.R."/>
        </authorList>
    </citation>
    <scope>NUCLEOTIDE SEQUENCE [LARGE SCALE GENOMIC DNA]</scope>
    <source>
        <strain evidence="4 5">DOE0152z</strain>
    </source>
</reference>
<feature type="compositionally biased region" description="Basic and acidic residues" evidence="2">
    <location>
        <begin position="167"/>
        <end position="187"/>
    </location>
</feature>
<proteinExistence type="inferred from homology"/>
<accession>A0ABY8U8J5</accession>
<evidence type="ECO:0000256" key="1">
    <source>
        <dbReference type="ARBA" id="ARBA00008998"/>
    </source>
</evidence>
<dbReference type="PANTHER" id="PTHR13049">
    <property type="entry name" value="DUF814-RELATED"/>
    <property type="match status" value="1"/>
</dbReference>
<evidence type="ECO:0000259" key="3">
    <source>
        <dbReference type="Pfam" id="PF05670"/>
    </source>
</evidence>
<protein>
    <recommendedName>
        <fullName evidence="3">NFACT RNA-binding domain-containing protein</fullName>
    </recommendedName>
</protein>
<gene>
    <name evidence="4" type="ORF">OEZ85_014445</name>
</gene>
<dbReference type="InterPro" id="IPR008532">
    <property type="entry name" value="NFACT_RNA-bd"/>
</dbReference>
<evidence type="ECO:0000313" key="4">
    <source>
        <dbReference type="EMBL" id="WIA17640.1"/>
    </source>
</evidence>
<dbReference type="InterPro" id="IPR039730">
    <property type="entry name" value="Jlp2/Ccd25"/>
</dbReference>
<feature type="region of interest" description="Disordered" evidence="2">
    <location>
        <begin position="167"/>
        <end position="203"/>
    </location>
</feature>
<evidence type="ECO:0000313" key="5">
    <source>
        <dbReference type="Proteomes" id="UP001244341"/>
    </source>
</evidence>
<sequence>MVFHFYPRGYVEGKDDYLIYMGRDKYENEELIKYGLPTDVWFHVDDMSSAHVYLRLPEGVGIDDIPEATLEDCAQLVKQNSIQGCKSNDVTIVYTPWSNLKKTASMDVGQVGFYDEKVRRYTKVPRKSNDILNRLEKTRRELTPDFKTEKETYEALVRGKKRAEERAARAAEKAAKEESKRQEELRSYKGLMRSENMTSNAEIREKYQSVEDFEDDFM</sequence>
<feature type="domain" description="NFACT RNA-binding" evidence="3">
    <location>
        <begin position="3"/>
        <end position="115"/>
    </location>
</feature>
<organism evidence="4 5">
    <name type="scientific">Tetradesmus obliquus</name>
    <name type="common">Green alga</name>
    <name type="synonym">Acutodesmus obliquus</name>
    <dbReference type="NCBI Taxonomy" id="3088"/>
    <lineage>
        <taxon>Eukaryota</taxon>
        <taxon>Viridiplantae</taxon>
        <taxon>Chlorophyta</taxon>
        <taxon>core chlorophytes</taxon>
        <taxon>Chlorophyceae</taxon>
        <taxon>CS clade</taxon>
        <taxon>Sphaeropleales</taxon>
        <taxon>Scenedesmaceae</taxon>
        <taxon>Tetradesmus</taxon>
    </lineage>
</organism>
<comment type="similarity">
    <text evidence="1">Belongs to the CCDC25 family.</text>
</comment>
<evidence type="ECO:0000256" key="2">
    <source>
        <dbReference type="SAM" id="MobiDB-lite"/>
    </source>
</evidence>
<dbReference type="PANTHER" id="PTHR13049:SF2">
    <property type="entry name" value="COILED-COIL DOMAIN-CONTAINING PROTEIN 25"/>
    <property type="match status" value="1"/>
</dbReference>
<dbReference type="Proteomes" id="UP001244341">
    <property type="component" value="Chromosome 8b"/>
</dbReference>
<name>A0ABY8U8J5_TETOB</name>
<keyword evidence="5" id="KW-1185">Reference proteome</keyword>
<dbReference type="EMBL" id="CP126215">
    <property type="protein sequence ID" value="WIA17640.1"/>
    <property type="molecule type" value="Genomic_DNA"/>
</dbReference>